<dbReference type="AlphaFoldDB" id="A0A5K1K533"/>
<keyword evidence="4" id="KW-0378">Hydrolase</keyword>
<gene>
    <name evidence="4" type="primary">O59937</name>
</gene>
<dbReference type="InterPro" id="IPR045871">
    <property type="entry name" value="AHP1-5/YPD1"/>
</dbReference>
<dbReference type="GO" id="GO:0031176">
    <property type="term" value="F:endo-1,4-beta-xylanase activity"/>
    <property type="evidence" value="ECO:0007669"/>
    <property type="project" value="UniProtKB-EC"/>
</dbReference>
<keyword evidence="4" id="KW-0858">Xylan degradation</keyword>
<dbReference type="InterPro" id="IPR036641">
    <property type="entry name" value="HPT_dom_sf"/>
</dbReference>
<reference evidence="4" key="1">
    <citation type="submission" date="2019-10" db="EMBL/GenBank/DDBJ databases">
        <authorList>
            <person name="Nor Muhammad N."/>
        </authorList>
    </citation>
    <scope>NUCLEOTIDE SEQUENCE</scope>
</reference>
<evidence type="ECO:0000313" key="4">
    <source>
        <dbReference type="EMBL" id="VWP00957.1"/>
    </source>
</evidence>
<dbReference type="GO" id="GO:0043424">
    <property type="term" value="F:protein histidine kinase binding"/>
    <property type="evidence" value="ECO:0007669"/>
    <property type="project" value="InterPro"/>
</dbReference>
<keyword evidence="4" id="KW-0119">Carbohydrate metabolism</keyword>
<proteinExistence type="predicted"/>
<accession>A0A5K1K533</accession>
<name>A0A5K1K533_9APHY</name>
<keyword evidence="4" id="KW-0624">Polysaccharide degradation</keyword>
<dbReference type="Gene3D" id="1.20.120.160">
    <property type="entry name" value="HPT domain"/>
    <property type="match status" value="1"/>
</dbReference>
<protein>
    <submittedName>
        <fullName evidence="4">Beta-xylanase (EC)</fullName>
        <ecNumber evidence="4">3.2.1.8</ecNumber>
    </submittedName>
</protein>
<dbReference type="GO" id="GO:0000160">
    <property type="term" value="P:phosphorelay signal transduction system"/>
    <property type="evidence" value="ECO:0007669"/>
    <property type="project" value="InterPro"/>
</dbReference>
<dbReference type="EC" id="3.2.1.8" evidence="4"/>
<keyword evidence="4" id="KW-0326">Glycosidase</keyword>
<feature type="domain" description="HPt" evidence="3">
    <location>
        <begin position="154"/>
        <end position="259"/>
    </location>
</feature>
<dbReference type="Pfam" id="PF01627">
    <property type="entry name" value="Hpt"/>
    <property type="match status" value="1"/>
</dbReference>
<dbReference type="SUPFAM" id="SSF47226">
    <property type="entry name" value="Histidine-containing phosphotransfer domain, HPT domain"/>
    <property type="match status" value="1"/>
</dbReference>
<evidence type="ECO:0000256" key="2">
    <source>
        <dbReference type="SAM" id="MobiDB-lite"/>
    </source>
</evidence>
<dbReference type="GO" id="GO:0005634">
    <property type="term" value="C:nucleus"/>
    <property type="evidence" value="ECO:0007669"/>
    <property type="project" value="TreeGrafter"/>
</dbReference>
<sequence length="269" mass="28953">MSHTKTALAEALASPQPDGPPPKLRSPSPPAPPHFRGPSVPPDSRAPSLAPPTPKSAAARLASPPPETQARATPSRDPTPAPATALSAVEPSPLAKSDSKSDADDEAEDVRRLFAFCPLPILTPRSPFVFQVDQEGVIDLDTFNQILDLDEDDTHEFSLGMTEAYFSQASSTFTDMDDAFEKKDLPKLSSLGHFLKGSSAALGVSAVQATCEHIQHYGALRDEETGGDLTQEDALAMIAPLLERVKREYAIAEKWLRNWYDENVVAAEA</sequence>
<feature type="modified residue" description="Phosphohistidine" evidence="1">
    <location>
        <position position="193"/>
    </location>
</feature>
<dbReference type="PROSITE" id="PS50894">
    <property type="entry name" value="HPT"/>
    <property type="match status" value="1"/>
</dbReference>
<feature type="region of interest" description="Disordered" evidence="2">
    <location>
        <begin position="1"/>
        <end position="104"/>
    </location>
</feature>
<evidence type="ECO:0000256" key="1">
    <source>
        <dbReference type="PROSITE-ProRule" id="PRU00110"/>
    </source>
</evidence>
<dbReference type="GO" id="GO:0005737">
    <property type="term" value="C:cytoplasm"/>
    <property type="evidence" value="ECO:0007669"/>
    <property type="project" value="TreeGrafter"/>
</dbReference>
<dbReference type="InterPro" id="IPR008207">
    <property type="entry name" value="Sig_transdc_His_kin_Hpt_dom"/>
</dbReference>
<keyword evidence="1" id="KW-0597">Phosphoprotein</keyword>
<dbReference type="CDD" id="cd00088">
    <property type="entry name" value="HPT"/>
    <property type="match status" value="1"/>
</dbReference>
<feature type="compositionally biased region" description="Pro residues" evidence="2">
    <location>
        <begin position="17"/>
        <end position="41"/>
    </location>
</feature>
<dbReference type="PANTHER" id="PTHR28242:SF52">
    <property type="entry name" value="PHOSPHORELAY INTERMEDIATE PROTEIN YPD1"/>
    <property type="match status" value="1"/>
</dbReference>
<dbReference type="EMBL" id="LR728980">
    <property type="protein sequence ID" value="VWP00957.1"/>
    <property type="molecule type" value="Genomic_DNA"/>
</dbReference>
<dbReference type="GO" id="GO:0009927">
    <property type="term" value="F:histidine phosphotransfer kinase activity"/>
    <property type="evidence" value="ECO:0007669"/>
    <property type="project" value="InterPro"/>
</dbReference>
<dbReference type="GO" id="GO:0045493">
    <property type="term" value="P:xylan catabolic process"/>
    <property type="evidence" value="ECO:0007669"/>
    <property type="project" value="UniProtKB-KW"/>
</dbReference>
<organism evidence="4">
    <name type="scientific">Ganoderma boninense</name>
    <dbReference type="NCBI Taxonomy" id="34458"/>
    <lineage>
        <taxon>Eukaryota</taxon>
        <taxon>Fungi</taxon>
        <taxon>Dikarya</taxon>
        <taxon>Basidiomycota</taxon>
        <taxon>Agaricomycotina</taxon>
        <taxon>Agaricomycetes</taxon>
        <taxon>Polyporales</taxon>
        <taxon>Polyporaceae</taxon>
        <taxon>Ganoderma</taxon>
    </lineage>
</organism>
<dbReference type="PANTHER" id="PTHR28242">
    <property type="entry name" value="PHOSPHORELAY INTERMEDIATE PROTEIN YPD1"/>
    <property type="match status" value="1"/>
</dbReference>
<evidence type="ECO:0000259" key="3">
    <source>
        <dbReference type="PROSITE" id="PS50894"/>
    </source>
</evidence>